<dbReference type="EMBL" id="NCKU01001882">
    <property type="protein sequence ID" value="RWS11014.1"/>
    <property type="molecule type" value="Genomic_DNA"/>
</dbReference>
<organism evidence="2 4">
    <name type="scientific">Dinothrombium tinctorium</name>
    <dbReference type="NCBI Taxonomy" id="1965070"/>
    <lineage>
        <taxon>Eukaryota</taxon>
        <taxon>Metazoa</taxon>
        <taxon>Ecdysozoa</taxon>
        <taxon>Arthropoda</taxon>
        <taxon>Chelicerata</taxon>
        <taxon>Arachnida</taxon>
        <taxon>Acari</taxon>
        <taxon>Acariformes</taxon>
        <taxon>Trombidiformes</taxon>
        <taxon>Prostigmata</taxon>
        <taxon>Anystina</taxon>
        <taxon>Parasitengona</taxon>
        <taxon>Trombidioidea</taxon>
        <taxon>Trombidiidae</taxon>
        <taxon>Dinothrombium</taxon>
    </lineage>
</organism>
<evidence type="ECO:0000313" key="4">
    <source>
        <dbReference type="Proteomes" id="UP000285301"/>
    </source>
</evidence>
<dbReference type="STRING" id="1965070.A0A3S3P9Y0"/>
<keyword evidence="4" id="KW-1185">Reference proteome</keyword>
<dbReference type="AlphaFoldDB" id="A0A3S3P9Y0"/>
<sequence>METGSESKPTVLVTGRFGVFAHYEKNASWEAVKLLEMDDVNLVKYEIPVAYDFVDENIPQLWQKHKPEMHLLFNALELSNETQMVTIAGVV</sequence>
<evidence type="ECO:0000313" key="3">
    <source>
        <dbReference type="EMBL" id="RWS12144.1"/>
    </source>
</evidence>
<accession>A0A3S3P9Y0</accession>
<dbReference type="EMBL" id="NCKU01001881">
    <property type="protein sequence ID" value="RWS11017.1"/>
    <property type="molecule type" value="Genomic_DNA"/>
</dbReference>
<proteinExistence type="predicted"/>
<comment type="caution">
    <text evidence="2">The sequence shown here is derived from an EMBL/GenBank/DDBJ whole genome shotgun (WGS) entry which is preliminary data.</text>
</comment>
<dbReference type="Gene3D" id="3.40.630.20">
    <property type="entry name" value="Peptidase C15, pyroglutamyl peptidase I-like"/>
    <property type="match status" value="1"/>
</dbReference>
<dbReference type="Proteomes" id="UP000285301">
    <property type="component" value="Unassembled WGS sequence"/>
</dbReference>
<name>A0A3S3P9Y0_9ACAR</name>
<dbReference type="EMBL" id="NCKU01001419">
    <property type="protein sequence ID" value="RWS12144.1"/>
    <property type="molecule type" value="Genomic_DNA"/>
</dbReference>
<reference evidence="2" key="2">
    <citation type="submission" date="2018-11" db="EMBL/GenBank/DDBJ databases">
        <title>Trombidioid mite genomics.</title>
        <authorList>
            <person name="Dong X."/>
        </authorList>
    </citation>
    <scope>NUCLEOTIDE SEQUENCE</scope>
    <source>
        <strain evidence="2">UoL-WK</strain>
    </source>
</reference>
<dbReference type="SUPFAM" id="SSF53182">
    <property type="entry name" value="Pyrrolidone carboxyl peptidase (pyroglutamate aminopeptidase)"/>
    <property type="match status" value="1"/>
</dbReference>
<protein>
    <submittedName>
        <fullName evidence="2">Pyroglutamyl-peptidase 1-like protein</fullName>
    </submittedName>
</protein>
<dbReference type="InterPro" id="IPR036440">
    <property type="entry name" value="Peptidase_C15-like_sf"/>
</dbReference>
<dbReference type="OrthoDB" id="407146at2759"/>
<evidence type="ECO:0000313" key="1">
    <source>
        <dbReference type="EMBL" id="RWS11014.1"/>
    </source>
</evidence>
<gene>
    <name evidence="3" type="ORF">B4U79_18019</name>
    <name evidence="2" type="ORF">B4U79_18057</name>
    <name evidence="1" type="ORF">B4U79_18058</name>
</gene>
<evidence type="ECO:0000313" key="2">
    <source>
        <dbReference type="EMBL" id="RWS11017.1"/>
    </source>
</evidence>
<reference evidence="2 4" key="1">
    <citation type="journal article" date="2018" name="Gigascience">
        <title>Genomes of trombidid mites reveal novel predicted allergens and laterally-transferred genes associated with secondary metabolism.</title>
        <authorList>
            <person name="Dong X."/>
            <person name="Chaisiri K."/>
            <person name="Xia D."/>
            <person name="Armstrong S.D."/>
            <person name="Fang Y."/>
            <person name="Donnelly M.J."/>
            <person name="Kadowaki T."/>
            <person name="McGarry J.W."/>
            <person name="Darby A.C."/>
            <person name="Makepeace B.L."/>
        </authorList>
    </citation>
    <scope>NUCLEOTIDE SEQUENCE [LARGE SCALE GENOMIC DNA]</scope>
    <source>
        <strain evidence="2">UoL-WK</strain>
    </source>
</reference>